<name>A0ABX0MKA3_9BURK</name>
<protein>
    <submittedName>
        <fullName evidence="1">Uncharacterized protein</fullName>
    </submittedName>
</protein>
<dbReference type="Proteomes" id="UP000819052">
    <property type="component" value="Unassembled WGS sequence"/>
</dbReference>
<evidence type="ECO:0000313" key="1">
    <source>
        <dbReference type="EMBL" id="NHZ44717.1"/>
    </source>
</evidence>
<organism evidence="1 2">
    <name type="scientific">Massilia aquatica</name>
    <dbReference type="NCBI Taxonomy" id="2609000"/>
    <lineage>
        <taxon>Bacteria</taxon>
        <taxon>Pseudomonadati</taxon>
        <taxon>Pseudomonadota</taxon>
        <taxon>Betaproteobacteria</taxon>
        <taxon>Burkholderiales</taxon>
        <taxon>Oxalobacteraceae</taxon>
        <taxon>Telluria group</taxon>
        <taxon>Massilia</taxon>
    </lineage>
</organism>
<keyword evidence="2" id="KW-1185">Reference proteome</keyword>
<accession>A0ABX0MKA3</accession>
<evidence type="ECO:0000313" key="2">
    <source>
        <dbReference type="Proteomes" id="UP000819052"/>
    </source>
</evidence>
<gene>
    <name evidence="1" type="ORF">F1609_31855</name>
</gene>
<comment type="caution">
    <text evidence="1">The sequence shown here is derived from an EMBL/GenBank/DDBJ whole genome shotgun (WGS) entry which is preliminary data.</text>
</comment>
<sequence length="165" mass="18423">MGTCRRRQRRQIADGLQQLAAIGRQLENRAGNVHHVAPARPHVAPVLACGAFLHRHGSPGRRLGCLSVKRRSAVDKAKCICAVFGTARRRVRCTTYKNLDQVCYFTDIKEVFAAADIAPQDYDWYVSDIEMNFTPDAEAPARHAPRHSLDPCLLDNAKLHANHES</sequence>
<reference evidence="1 2" key="1">
    <citation type="submission" date="2019-09" db="EMBL/GenBank/DDBJ databases">
        <title>Taxonomy of Antarctic Massilia spp.: description of Massilia rubra sp. nov., Massilia aquatica sp. nov., Massilia mucilaginosa sp. nov., Massilia frigida sp. nov. isolated from streams, lakes and regoliths.</title>
        <authorList>
            <person name="Holochova P."/>
            <person name="Sedlacek I."/>
            <person name="Kralova S."/>
            <person name="Maslanova I."/>
            <person name="Busse H.-J."/>
            <person name="Stankova E."/>
            <person name="Vrbovska V."/>
            <person name="Kovarovic V."/>
            <person name="Bartak M."/>
            <person name="Svec P."/>
            <person name="Pantucek R."/>
        </authorList>
    </citation>
    <scope>NUCLEOTIDE SEQUENCE [LARGE SCALE GENOMIC DNA]</scope>
    <source>
        <strain evidence="1 2">CCM 8693</strain>
    </source>
</reference>
<dbReference type="EMBL" id="VVIW01000038">
    <property type="protein sequence ID" value="NHZ44717.1"/>
    <property type="molecule type" value="Genomic_DNA"/>
</dbReference>
<proteinExistence type="predicted"/>